<gene>
    <name evidence="2" type="ORF">XDN619_LOCUS32314</name>
</gene>
<organism evidence="2 3">
    <name type="scientific">Rotaria magnacalcarata</name>
    <dbReference type="NCBI Taxonomy" id="392030"/>
    <lineage>
        <taxon>Eukaryota</taxon>
        <taxon>Metazoa</taxon>
        <taxon>Spiralia</taxon>
        <taxon>Gnathifera</taxon>
        <taxon>Rotifera</taxon>
        <taxon>Eurotatoria</taxon>
        <taxon>Bdelloidea</taxon>
        <taxon>Philodinida</taxon>
        <taxon>Philodinidae</taxon>
        <taxon>Rotaria</taxon>
    </lineage>
</organism>
<evidence type="ECO:0000313" key="3">
    <source>
        <dbReference type="Proteomes" id="UP000663887"/>
    </source>
</evidence>
<reference evidence="2" key="1">
    <citation type="submission" date="2021-02" db="EMBL/GenBank/DDBJ databases">
        <authorList>
            <person name="Nowell W R."/>
        </authorList>
    </citation>
    <scope>NUCLEOTIDE SEQUENCE</scope>
</reference>
<comment type="caution">
    <text evidence="2">The sequence shown here is derived from an EMBL/GenBank/DDBJ whole genome shotgun (WGS) entry which is preliminary data.</text>
</comment>
<evidence type="ECO:0000313" key="2">
    <source>
        <dbReference type="EMBL" id="CAF2191626.1"/>
    </source>
</evidence>
<accession>A0A816ZFU3</accession>
<sequence>MTNSPRTSTLTSDGGGGGHSIVEQTTDIINRFRNSLIRNRKERLLDEDAQATDNIVNQLHFSELIAKETLGKLILQGDSMQRSYGLINKLQKEIKDIADDLHEVHGGKCCGACANGTLRIRWSSATEREELITRTRALARERREHVDFIQIINQLNDIKRKESEENEKNLSKTRDYLLQHHSLAYGYIDQPEYLMNEIDMAINFTQLNTHLDNLLQMTEIMTGEVNKHNIVITKIEAQAMESGNLLTDYTLFGHNILGSSPTQIQTVTNTSTDTSNFGALGISTGQKVLMNSVL</sequence>
<proteinExistence type="predicted"/>
<dbReference type="EMBL" id="CAJNRG010016111">
    <property type="protein sequence ID" value="CAF2191626.1"/>
    <property type="molecule type" value="Genomic_DNA"/>
</dbReference>
<dbReference type="AlphaFoldDB" id="A0A816ZFU3"/>
<evidence type="ECO:0000256" key="1">
    <source>
        <dbReference type="SAM" id="MobiDB-lite"/>
    </source>
</evidence>
<feature type="region of interest" description="Disordered" evidence="1">
    <location>
        <begin position="1"/>
        <end position="21"/>
    </location>
</feature>
<dbReference type="Proteomes" id="UP000663887">
    <property type="component" value="Unassembled WGS sequence"/>
</dbReference>
<name>A0A816ZFU3_9BILA</name>
<feature type="compositionally biased region" description="Polar residues" evidence="1">
    <location>
        <begin position="1"/>
        <end position="12"/>
    </location>
</feature>
<protein>
    <submittedName>
        <fullName evidence="2">Uncharacterized protein</fullName>
    </submittedName>
</protein>